<keyword evidence="2" id="KW-1185">Reference proteome</keyword>
<organism evidence="1 2">
    <name type="scientific">Panicum hallii var. hallii</name>
    <dbReference type="NCBI Taxonomy" id="1504633"/>
    <lineage>
        <taxon>Eukaryota</taxon>
        <taxon>Viridiplantae</taxon>
        <taxon>Streptophyta</taxon>
        <taxon>Embryophyta</taxon>
        <taxon>Tracheophyta</taxon>
        <taxon>Spermatophyta</taxon>
        <taxon>Magnoliopsida</taxon>
        <taxon>Liliopsida</taxon>
        <taxon>Poales</taxon>
        <taxon>Poaceae</taxon>
        <taxon>PACMAD clade</taxon>
        <taxon>Panicoideae</taxon>
        <taxon>Panicodae</taxon>
        <taxon>Paniceae</taxon>
        <taxon>Panicinae</taxon>
        <taxon>Panicum</taxon>
        <taxon>Panicum sect. Panicum</taxon>
    </lineage>
</organism>
<dbReference type="EMBL" id="CM009754">
    <property type="protein sequence ID" value="PUZ51374.1"/>
    <property type="molecule type" value="Genomic_DNA"/>
</dbReference>
<sequence>MHCNNMEPELMPSTRIPCSITAPSDYLLLAMHLTEASVVAVHVLEHRCSSNVVGRRLG</sequence>
<name>A0A2T7D739_9POAL</name>
<dbReference type="Proteomes" id="UP000244336">
    <property type="component" value="Chromosome 6"/>
</dbReference>
<evidence type="ECO:0000313" key="2">
    <source>
        <dbReference type="Proteomes" id="UP000244336"/>
    </source>
</evidence>
<dbReference type="Gramene" id="PUZ51374">
    <property type="protein sequence ID" value="PUZ51374"/>
    <property type="gene ID" value="GQ55_6G179700"/>
</dbReference>
<dbReference type="AlphaFoldDB" id="A0A2T7D739"/>
<reference evidence="1 2" key="1">
    <citation type="submission" date="2018-04" db="EMBL/GenBank/DDBJ databases">
        <title>WGS assembly of Panicum hallii var. hallii HAL2.</title>
        <authorList>
            <person name="Lovell J."/>
            <person name="Jenkins J."/>
            <person name="Lowry D."/>
            <person name="Mamidi S."/>
            <person name="Sreedasyam A."/>
            <person name="Weng X."/>
            <person name="Barry K."/>
            <person name="Bonette J."/>
            <person name="Campitelli B."/>
            <person name="Daum C."/>
            <person name="Gordon S."/>
            <person name="Gould B."/>
            <person name="Lipzen A."/>
            <person name="MacQueen A."/>
            <person name="Palacio-Mejia J."/>
            <person name="Plott C."/>
            <person name="Shakirov E."/>
            <person name="Shu S."/>
            <person name="Yoshinaga Y."/>
            <person name="Zane M."/>
            <person name="Rokhsar D."/>
            <person name="Grimwood J."/>
            <person name="Schmutz J."/>
            <person name="Juenger T."/>
        </authorList>
    </citation>
    <scope>NUCLEOTIDE SEQUENCE [LARGE SCALE GENOMIC DNA]</scope>
    <source>
        <strain evidence="2">cv. HAL2</strain>
    </source>
</reference>
<gene>
    <name evidence="1" type="ORF">GQ55_6G179700</name>
</gene>
<protein>
    <submittedName>
        <fullName evidence="1">Uncharacterized protein</fullName>
    </submittedName>
</protein>
<proteinExistence type="predicted"/>
<evidence type="ECO:0000313" key="1">
    <source>
        <dbReference type="EMBL" id="PUZ51374.1"/>
    </source>
</evidence>
<accession>A0A2T7D739</accession>